<sequence>MQIQFQPFTHSTDTGRLPGDSERLAIPELSDGFDRELSSLADGVAGSMTPVSYYSDRVPCGLYAIHISLTAVEEAEQIFLFTGRKLLRDIISLKKGERYERTFYQSIAGIIPRYHEEYYPAEHLFVTLCTPTPGAVKIDGCHAETAGPVTTVYLCGDSTVTDQAAEIPYLPGACYASWGQALPAFLEGRTAVENQAHCGLTTETFRQEGHMDIVKRFLRPGDFCLFQFGHNDQKLPHLLAHREYPVNLRRYVEEVRALGGIPVLATSLGRNIWNADGTYHELLAEHAQAVKDVAAATNTPVIDLHEFSVQFYKKTGMERSCGYFHPGDYTHTNEYGAYLFASFIAAELNRLFPETFHVTPGRTDFTPPSSLWEELENRNNRAGGQEQREQFDAMEKSTAALLKALEEAEKPYTDTL</sequence>
<dbReference type="Proteomes" id="UP001055091">
    <property type="component" value="Unassembled WGS sequence"/>
</dbReference>
<dbReference type="RefSeq" id="WP_118041940.1">
    <property type="nucleotide sequence ID" value="NZ_BQNJ01000001.1"/>
</dbReference>
<gene>
    <name evidence="3" type="ORF">CE91St55_21730</name>
</gene>
<protein>
    <recommendedName>
        <fullName evidence="2">SGNH hydrolase-type esterase domain-containing protein</fullName>
    </recommendedName>
</protein>
<evidence type="ECO:0000256" key="1">
    <source>
        <dbReference type="SAM" id="MobiDB-lite"/>
    </source>
</evidence>
<evidence type="ECO:0000259" key="2">
    <source>
        <dbReference type="Pfam" id="PF13472"/>
    </source>
</evidence>
<dbReference type="InterPro" id="IPR036514">
    <property type="entry name" value="SGNH_hydro_sf"/>
</dbReference>
<dbReference type="CDD" id="cd01821">
    <property type="entry name" value="Rhamnogalacturan_acetylesterase_like"/>
    <property type="match status" value="1"/>
</dbReference>
<feature type="compositionally biased region" description="Polar residues" evidence="1">
    <location>
        <begin position="1"/>
        <end position="14"/>
    </location>
</feature>
<reference evidence="3" key="1">
    <citation type="submission" date="2022-01" db="EMBL/GenBank/DDBJ databases">
        <title>Novel bile acid biosynthetic pathways are enriched in the microbiome of centenarians.</title>
        <authorList>
            <person name="Sato Y."/>
            <person name="Atarashi K."/>
            <person name="Plichta R.D."/>
            <person name="Arai Y."/>
            <person name="Sasajima S."/>
            <person name="Kearney M.S."/>
            <person name="Suda W."/>
            <person name="Takeshita K."/>
            <person name="Sasaki T."/>
            <person name="Okamoto S."/>
            <person name="Skelly N.A."/>
            <person name="Okamura Y."/>
            <person name="Vlamakis H."/>
            <person name="Li Y."/>
            <person name="Tanoue T."/>
            <person name="Takei H."/>
            <person name="Nittono H."/>
            <person name="Narushima S."/>
            <person name="Irie J."/>
            <person name="Itoh H."/>
            <person name="Moriya K."/>
            <person name="Sugiura Y."/>
            <person name="Suematsu M."/>
            <person name="Moritoki N."/>
            <person name="Shibata S."/>
            <person name="Littman R.D."/>
            <person name="Fischbach A.M."/>
            <person name="Uwamino Y."/>
            <person name="Inoue T."/>
            <person name="Honda A."/>
            <person name="Hattori M."/>
            <person name="Murai T."/>
            <person name="Xavier J.R."/>
            <person name="Hirose N."/>
            <person name="Honda K."/>
        </authorList>
    </citation>
    <scope>NUCLEOTIDE SEQUENCE</scope>
    <source>
        <strain evidence="3">CE91-St55</strain>
    </source>
</reference>
<dbReference type="InterPro" id="IPR013830">
    <property type="entry name" value="SGNH_hydro"/>
</dbReference>
<name>A0AA37JFW7_9FIRM</name>
<dbReference type="GO" id="GO:0016787">
    <property type="term" value="F:hydrolase activity"/>
    <property type="evidence" value="ECO:0007669"/>
    <property type="project" value="InterPro"/>
</dbReference>
<dbReference type="InterPro" id="IPR037459">
    <property type="entry name" value="RhgT-like"/>
</dbReference>
<dbReference type="SUPFAM" id="SSF52266">
    <property type="entry name" value="SGNH hydrolase"/>
    <property type="match status" value="1"/>
</dbReference>
<dbReference type="AlphaFoldDB" id="A0AA37JFW7"/>
<proteinExistence type="predicted"/>
<feature type="domain" description="SGNH hydrolase-type esterase" evidence="2">
    <location>
        <begin position="156"/>
        <end position="329"/>
    </location>
</feature>
<accession>A0AA37JFW7</accession>
<evidence type="ECO:0000313" key="3">
    <source>
        <dbReference type="EMBL" id="GKH00192.1"/>
    </source>
</evidence>
<evidence type="ECO:0000313" key="4">
    <source>
        <dbReference type="Proteomes" id="UP001055091"/>
    </source>
</evidence>
<organism evidence="3 4">
    <name type="scientific">Hungatella hathewayi</name>
    <dbReference type="NCBI Taxonomy" id="154046"/>
    <lineage>
        <taxon>Bacteria</taxon>
        <taxon>Bacillati</taxon>
        <taxon>Bacillota</taxon>
        <taxon>Clostridia</taxon>
        <taxon>Lachnospirales</taxon>
        <taxon>Lachnospiraceae</taxon>
        <taxon>Hungatella</taxon>
    </lineage>
</organism>
<dbReference type="Gene3D" id="3.40.50.1110">
    <property type="entry name" value="SGNH hydrolase"/>
    <property type="match status" value="1"/>
</dbReference>
<feature type="region of interest" description="Disordered" evidence="1">
    <location>
        <begin position="1"/>
        <end position="21"/>
    </location>
</feature>
<dbReference type="PANTHER" id="PTHR43695">
    <property type="entry name" value="PUTATIVE (AFU_ORTHOLOGUE AFUA_2G17250)-RELATED"/>
    <property type="match status" value="1"/>
</dbReference>
<dbReference type="PANTHER" id="PTHR43695:SF2">
    <property type="entry name" value="PUTATIVE (AFU_ORTHOLOGUE AFUA_2G17250)-RELATED"/>
    <property type="match status" value="1"/>
</dbReference>
<dbReference type="Pfam" id="PF13472">
    <property type="entry name" value="Lipase_GDSL_2"/>
    <property type="match status" value="1"/>
</dbReference>
<dbReference type="EMBL" id="BQNJ01000001">
    <property type="protein sequence ID" value="GKH00192.1"/>
    <property type="molecule type" value="Genomic_DNA"/>
</dbReference>
<comment type="caution">
    <text evidence="3">The sequence shown here is derived from an EMBL/GenBank/DDBJ whole genome shotgun (WGS) entry which is preliminary data.</text>
</comment>